<dbReference type="Proteomes" id="UP000027135">
    <property type="component" value="Unassembled WGS sequence"/>
</dbReference>
<sequence length="112" mass="12763">MHAHHGVEHEQNGDDVYQRDDHYCIGKDVRVHRTTPPAPDVYHHAKNYRTPCVPFFKNNTWAYFCITGSITAPSLSLKCFILLFSSGLIFAVTLVSLFRNFFAISVSVDFVN</sequence>
<evidence type="ECO:0000313" key="3">
    <source>
        <dbReference type="Proteomes" id="UP000027135"/>
    </source>
</evidence>
<evidence type="ECO:0000256" key="1">
    <source>
        <dbReference type="SAM" id="Phobius"/>
    </source>
</evidence>
<organism evidence="2 3">
    <name type="scientific">Zootermopsis nevadensis</name>
    <name type="common">Dampwood termite</name>
    <dbReference type="NCBI Taxonomy" id="136037"/>
    <lineage>
        <taxon>Eukaryota</taxon>
        <taxon>Metazoa</taxon>
        <taxon>Ecdysozoa</taxon>
        <taxon>Arthropoda</taxon>
        <taxon>Hexapoda</taxon>
        <taxon>Insecta</taxon>
        <taxon>Pterygota</taxon>
        <taxon>Neoptera</taxon>
        <taxon>Polyneoptera</taxon>
        <taxon>Dictyoptera</taxon>
        <taxon>Blattodea</taxon>
        <taxon>Blattoidea</taxon>
        <taxon>Termitoidae</taxon>
        <taxon>Termopsidae</taxon>
        <taxon>Zootermopsis</taxon>
    </lineage>
</organism>
<feature type="transmembrane region" description="Helical" evidence="1">
    <location>
        <begin position="79"/>
        <end position="102"/>
    </location>
</feature>
<accession>A0A067QHY4</accession>
<dbReference type="EMBL" id="KK853337">
    <property type="protein sequence ID" value="KDR08321.1"/>
    <property type="molecule type" value="Genomic_DNA"/>
</dbReference>
<reference evidence="2 3" key="1">
    <citation type="journal article" date="2014" name="Nat. Commun.">
        <title>Molecular traces of alternative social organization in a termite genome.</title>
        <authorList>
            <person name="Terrapon N."/>
            <person name="Li C."/>
            <person name="Robertson H.M."/>
            <person name="Ji L."/>
            <person name="Meng X."/>
            <person name="Booth W."/>
            <person name="Chen Z."/>
            <person name="Childers C.P."/>
            <person name="Glastad K.M."/>
            <person name="Gokhale K."/>
            <person name="Gowin J."/>
            <person name="Gronenberg W."/>
            <person name="Hermansen R.A."/>
            <person name="Hu H."/>
            <person name="Hunt B.G."/>
            <person name="Huylmans A.K."/>
            <person name="Khalil S.M."/>
            <person name="Mitchell R.D."/>
            <person name="Munoz-Torres M.C."/>
            <person name="Mustard J.A."/>
            <person name="Pan H."/>
            <person name="Reese J.T."/>
            <person name="Scharf M.E."/>
            <person name="Sun F."/>
            <person name="Vogel H."/>
            <person name="Xiao J."/>
            <person name="Yang W."/>
            <person name="Yang Z."/>
            <person name="Yang Z."/>
            <person name="Zhou J."/>
            <person name="Zhu J."/>
            <person name="Brent C.S."/>
            <person name="Elsik C.G."/>
            <person name="Goodisman M.A."/>
            <person name="Liberles D.A."/>
            <person name="Roe R.M."/>
            <person name="Vargo E.L."/>
            <person name="Vilcinskas A."/>
            <person name="Wang J."/>
            <person name="Bornberg-Bauer E."/>
            <person name="Korb J."/>
            <person name="Zhang G."/>
            <person name="Liebig J."/>
        </authorList>
    </citation>
    <scope>NUCLEOTIDE SEQUENCE [LARGE SCALE GENOMIC DNA]</scope>
    <source>
        <tissue evidence="2">Whole organism</tissue>
    </source>
</reference>
<dbReference type="InParanoid" id="A0A067QHY4"/>
<keyword evidence="1" id="KW-0812">Transmembrane</keyword>
<name>A0A067QHY4_ZOONE</name>
<keyword evidence="1" id="KW-1133">Transmembrane helix</keyword>
<dbReference type="AlphaFoldDB" id="A0A067QHY4"/>
<gene>
    <name evidence="2" type="ORF">L798_02111</name>
</gene>
<keyword evidence="1" id="KW-0472">Membrane</keyword>
<proteinExistence type="predicted"/>
<keyword evidence="3" id="KW-1185">Reference proteome</keyword>
<protein>
    <submittedName>
        <fullName evidence="2">Uncharacterized protein</fullName>
    </submittedName>
</protein>
<evidence type="ECO:0000313" key="2">
    <source>
        <dbReference type="EMBL" id="KDR08321.1"/>
    </source>
</evidence>